<feature type="compositionally biased region" description="Polar residues" evidence="1">
    <location>
        <begin position="354"/>
        <end position="364"/>
    </location>
</feature>
<name>A0A8W8MYG0_MAGGI</name>
<feature type="compositionally biased region" description="Basic and acidic residues" evidence="1">
    <location>
        <begin position="840"/>
        <end position="852"/>
    </location>
</feature>
<feature type="compositionally biased region" description="Basic and acidic residues" evidence="1">
    <location>
        <begin position="68"/>
        <end position="86"/>
    </location>
</feature>
<feature type="compositionally biased region" description="Acidic residues" evidence="1">
    <location>
        <begin position="344"/>
        <end position="353"/>
    </location>
</feature>
<dbReference type="GO" id="GO:0061860">
    <property type="term" value="F:DNA clamp unloader activity"/>
    <property type="evidence" value="ECO:0007669"/>
    <property type="project" value="TreeGrafter"/>
</dbReference>
<feature type="compositionally biased region" description="Polar residues" evidence="1">
    <location>
        <begin position="863"/>
        <end position="880"/>
    </location>
</feature>
<feature type="compositionally biased region" description="Basic residues" evidence="1">
    <location>
        <begin position="534"/>
        <end position="545"/>
    </location>
</feature>
<feature type="region of interest" description="Disordered" evidence="1">
    <location>
        <begin position="62"/>
        <end position="171"/>
    </location>
</feature>
<feature type="compositionally biased region" description="Basic and acidic residues" evidence="1">
    <location>
        <begin position="1049"/>
        <end position="1072"/>
    </location>
</feature>
<dbReference type="EnsemblMetazoa" id="G3636.2">
    <property type="protein sequence ID" value="G3636.2:cds"/>
    <property type="gene ID" value="G3636"/>
</dbReference>
<feature type="compositionally biased region" description="Polar residues" evidence="1">
    <location>
        <begin position="612"/>
        <end position="630"/>
    </location>
</feature>
<feature type="compositionally biased region" description="Basic residues" evidence="1">
    <location>
        <begin position="1252"/>
        <end position="1267"/>
    </location>
</feature>
<evidence type="ECO:0000313" key="3">
    <source>
        <dbReference type="EnsemblMetazoa" id="G3636.2:cds"/>
    </source>
</evidence>
<sequence>MTDYEVARENSQILKMSEETNTPQRSILDFFKTPPKNLTTKPKDLLGFFCKKENNAQTLGISCNGKDTSTKENVSKKTSIKNEGKTLKKRKRTISKDQESDEDDGENKKTAPRKNLLKRKKGETTGTKVSQEKVEGNKACETKKKADLHCEEVEENVSETSNKEKGIKEDRFSKATLKINGEEIPDSCVPDQVNKVENTSATGLSTPPKGSTERGEEGEGQKMTQGTPKNLEWNKRIDIEKCRTPKEKTLDKSTKKKNKLKKKKKEPDAGKTVSKSLNLSDICTNMADVSILSDGGMNTSHILNGDVDIGIDLINKEIDKKEETNVTEVSYQDFLSKAAHIEDDKEDDLDETDGNWNKQGQKTSHCMKEDQQRSEFTDNSKEGPGTKTRGRHRKSNQSSAAADQKEAVSGNHVVNDKPEEMENVKEVSYLDYLNTINSPETGTIAHKDSQGGDSQSRTVEVVSTPGMEDGTDIPMPKHYPSITNFFSKVGSDKKWQPAPPKTRNNVSYIKAIIHEPIEPPSERRGKEKMETKQVAKKANRSLKKHHSEEIIEVLSSEIIVLDDSPVDVKGQNGKKTKREKQSEELKPKSETKVLTEEEKEEEEKKNLFLHGINTQDKSVKQKTSQATLSFSKGGLQMSKAVKEPVEKSSEKSTAESTGTPEPERRKRGRPKGSFKTGIKETTPESPSLSSPNSSQVFEDGIATNKVEKSTPSLAERRKSLRQKYKVKLLQNQEPESPIRMKFIRCLKSSSGSSQDESLTPKSKEKAKRQSKAQQLLEKAKRIQETKKKSQGKTHQKSADQKTKGSRRKPIKGRETADNEVIEVKSDSETGDSRGRRRSSRLSDRQKSMKELEVVELDDEDTNDSCYTPTKPNRRAGSQKQGAAKKPEVKNIAPIFLKKKSNVVNSPVKRELDPEAEKLKRAFLMSGIPAELKQSATVAASTAVALYPPFPRDNHVQQRSCSKMWSVENVILKTVAGVEFCSKITQMWSLNLKAGQPLMNCQKKSPIPLQSEKFKENVVSCLLKEISQACPSFPTQKMYTILKEKQDEEVIEETEGKSKGKEMKGKTEKEKPRRSLRRRKEMIEIIDVGGSPESKVDPDKKEDKLENVLPALSWPEKYQPLHSSEIIGNSAVIKRMRAWLLEWKQCLNKEAKRAKLMMMKEKKKSHKEEELEEEWWADDASDFDLDSDSEGEGDRLCNTAMLTGPLGVGKTASVYALAQELGFKVFEVNASSSRNGKRILAQLQEATQSQQVSKHHFSGAGTPKKHKNNTNADVPSKPKPTFFTNLFKKAGNQPSATSHSTEVKEKVGRKKRKLEEDTEYKEEKEPKKRKKVDDGAKTDPPLEKKKSLNLSCTSLILFDEVDIVFEAFDKGFWAAVKNFMDSTKIPIILTSNDSSLPQKFDGRFEQYKFRVPPMIPTSCYLRLVALTENIRMDWDEIVNLVSIFNSDIRRVLLTLQLWVNSGGGQKVRRSIKERETPQEMATNLAVIDENSCSQDMLAVSKKATRTGVSTINDDDDDDFVSIKPTACKRQQLISDDESSNLEPPTGEKVLMEAQKCPPVNISCLESMLGLPIKNENGILGFLNKTLQDGGSREEELAILACQQYLKLKVDLLYGHHLDMLPLNKVTVENLGPKKEVPSPVKTKRRRIKMTSDLYDSEGSDSESTDVAQTSAIVEETPKHKQREENSPELVGALSGFADFYDSISFTDTMRSLEERIVGDRNSVNGMTEDPLIHEHSELWMQDHLSEVCASVQWASLSTLNHRLRQVTRGLVQDERFTIPVLKGRTSTLTQGIACPDTRSRSTIDKAYSNVMSSLPLSVPRAAAMCDYLPYLRSITRDEQIRQAAKLKRRFHHYFDQIGLSLKDQTLEILNLSLS</sequence>
<feature type="compositionally biased region" description="Basic and acidic residues" evidence="1">
    <location>
        <begin position="777"/>
        <end position="787"/>
    </location>
</feature>
<feature type="region of interest" description="Disordered" evidence="1">
    <location>
        <begin position="1244"/>
        <end position="1342"/>
    </location>
</feature>
<dbReference type="Gene3D" id="3.40.50.300">
    <property type="entry name" value="P-loop containing nucleotide triphosphate hydrolases"/>
    <property type="match status" value="1"/>
</dbReference>
<dbReference type="Pfam" id="PF00004">
    <property type="entry name" value="AAA"/>
    <property type="match status" value="1"/>
</dbReference>
<dbReference type="GO" id="GO:0005524">
    <property type="term" value="F:ATP binding"/>
    <property type="evidence" value="ECO:0007669"/>
    <property type="project" value="InterPro"/>
</dbReference>
<protein>
    <recommendedName>
        <fullName evidence="2">AAA+ ATPase domain-containing protein</fullName>
    </recommendedName>
</protein>
<dbReference type="Proteomes" id="UP000005408">
    <property type="component" value="Unassembled WGS sequence"/>
</dbReference>
<feature type="region of interest" description="Disordered" evidence="1">
    <location>
        <begin position="438"/>
        <end position="459"/>
    </location>
</feature>
<feature type="compositionally biased region" description="Basic and acidic residues" evidence="1">
    <location>
        <begin position="579"/>
        <end position="606"/>
    </location>
</feature>
<feature type="region of interest" description="Disordered" evidence="1">
    <location>
        <begin position="1"/>
        <end position="36"/>
    </location>
</feature>
<feature type="compositionally biased region" description="Basic and acidic residues" evidence="1">
    <location>
        <begin position="161"/>
        <end position="171"/>
    </location>
</feature>
<feature type="compositionally biased region" description="Basic residues" evidence="1">
    <location>
        <begin position="110"/>
        <end position="121"/>
    </location>
</feature>
<feature type="region of interest" description="Disordered" evidence="1">
    <location>
        <begin position="514"/>
        <end position="548"/>
    </location>
</feature>
<feature type="compositionally biased region" description="Polar residues" evidence="1">
    <location>
        <begin position="9"/>
        <end position="25"/>
    </location>
</feature>
<feature type="compositionally biased region" description="Basic and acidic residues" evidence="1">
    <location>
        <begin position="811"/>
        <end position="833"/>
    </location>
</feature>
<dbReference type="SUPFAM" id="SSF52540">
    <property type="entry name" value="P-loop containing nucleoside triphosphate hydrolases"/>
    <property type="match status" value="1"/>
</dbReference>
<dbReference type="GO" id="GO:0003677">
    <property type="term" value="F:DNA binding"/>
    <property type="evidence" value="ECO:0007669"/>
    <property type="project" value="TreeGrafter"/>
</dbReference>
<feature type="compositionally biased region" description="Basic and acidic residues" evidence="1">
    <location>
        <begin position="130"/>
        <end position="151"/>
    </location>
</feature>
<feature type="compositionally biased region" description="Basic and acidic residues" evidence="1">
    <location>
        <begin position="366"/>
        <end position="381"/>
    </location>
</feature>
<feature type="compositionally biased region" description="Polar residues" evidence="1">
    <location>
        <begin position="747"/>
        <end position="760"/>
    </location>
</feature>
<feature type="compositionally biased region" description="Basic and acidic residues" evidence="1">
    <location>
        <begin position="514"/>
        <end position="533"/>
    </location>
</feature>
<dbReference type="GO" id="GO:0016887">
    <property type="term" value="F:ATP hydrolysis activity"/>
    <property type="evidence" value="ECO:0007669"/>
    <property type="project" value="InterPro"/>
</dbReference>
<dbReference type="OMA" id="DIRHAML"/>
<evidence type="ECO:0000259" key="2">
    <source>
        <dbReference type="SMART" id="SM00382"/>
    </source>
</evidence>
<feature type="compositionally biased region" description="Basic and acidic residues" evidence="1">
    <location>
        <begin position="640"/>
        <end position="653"/>
    </location>
</feature>
<organism evidence="3 4">
    <name type="scientific">Magallana gigas</name>
    <name type="common">Pacific oyster</name>
    <name type="synonym">Crassostrea gigas</name>
    <dbReference type="NCBI Taxonomy" id="29159"/>
    <lineage>
        <taxon>Eukaryota</taxon>
        <taxon>Metazoa</taxon>
        <taxon>Spiralia</taxon>
        <taxon>Lophotrochozoa</taxon>
        <taxon>Mollusca</taxon>
        <taxon>Bivalvia</taxon>
        <taxon>Autobranchia</taxon>
        <taxon>Pteriomorphia</taxon>
        <taxon>Ostreida</taxon>
        <taxon>Ostreoidea</taxon>
        <taxon>Ostreidae</taxon>
        <taxon>Magallana</taxon>
    </lineage>
</organism>
<dbReference type="OrthoDB" id="9996895at2759"/>
<proteinExistence type="predicted"/>
<dbReference type="GO" id="GO:0005634">
    <property type="term" value="C:nucleus"/>
    <property type="evidence" value="ECO:0007669"/>
    <property type="project" value="TreeGrafter"/>
</dbReference>
<reference evidence="3" key="1">
    <citation type="submission" date="2022-08" db="UniProtKB">
        <authorList>
            <consortium name="EnsemblMetazoa"/>
        </authorList>
    </citation>
    <scope>IDENTIFICATION</scope>
    <source>
        <strain evidence="3">05x7-T-G4-1.051#20</strain>
    </source>
</reference>
<feature type="compositionally biased region" description="Polar residues" evidence="1">
    <location>
        <begin position="195"/>
        <end position="209"/>
    </location>
</feature>
<feature type="region of interest" description="Disordered" evidence="1">
    <location>
        <begin position="562"/>
        <end position="886"/>
    </location>
</feature>
<feature type="compositionally biased region" description="Basic and acidic residues" evidence="1">
    <location>
        <begin position="1320"/>
        <end position="1342"/>
    </location>
</feature>
<dbReference type="InterPro" id="IPR027417">
    <property type="entry name" value="P-loop_NTPase"/>
</dbReference>
<feature type="region of interest" description="Disordered" evidence="1">
    <location>
        <begin position="183"/>
        <end position="275"/>
    </location>
</feature>
<feature type="compositionally biased region" description="Basic and acidic residues" evidence="1">
    <location>
        <begin position="211"/>
        <end position="220"/>
    </location>
</feature>
<dbReference type="SMART" id="SM00382">
    <property type="entry name" value="AAA"/>
    <property type="match status" value="1"/>
</dbReference>
<dbReference type="InterPro" id="IPR003593">
    <property type="entry name" value="AAA+_ATPase"/>
</dbReference>
<dbReference type="PANTHER" id="PTHR23389:SF21">
    <property type="entry name" value="ATPASE FAMILY AAA DOMAIN-CONTAINING PROTEIN 5"/>
    <property type="match status" value="1"/>
</dbReference>
<feature type="compositionally biased region" description="Acidic residues" evidence="1">
    <location>
        <begin position="853"/>
        <end position="862"/>
    </location>
</feature>
<dbReference type="InterPro" id="IPR003959">
    <property type="entry name" value="ATPase_AAA_core"/>
</dbReference>
<dbReference type="PANTHER" id="PTHR23389">
    <property type="entry name" value="CHROMOSOME TRANSMISSION FIDELITY FACTOR 18"/>
    <property type="match status" value="1"/>
</dbReference>
<feature type="compositionally biased region" description="Basic residues" evidence="1">
    <location>
        <begin position="254"/>
        <end position="264"/>
    </location>
</feature>
<keyword evidence="4" id="KW-1185">Reference proteome</keyword>
<feature type="region of interest" description="Disordered" evidence="1">
    <location>
        <begin position="342"/>
        <end position="422"/>
    </location>
</feature>
<feature type="domain" description="AAA+ ATPase" evidence="2">
    <location>
        <begin position="1195"/>
        <end position="1409"/>
    </location>
</feature>
<accession>A0A8W8MYG0</accession>
<feature type="region of interest" description="Disordered" evidence="1">
    <location>
        <begin position="1049"/>
        <end position="1078"/>
    </location>
</feature>
<feature type="compositionally biased region" description="Low complexity" evidence="1">
    <location>
        <begin position="683"/>
        <end position="694"/>
    </location>
</feature>
<feature type="compositionally biased region" description="Basic and acidic residues" evidence="1">
    <location>
        <begin position="232"/>
        <end position="253"/>
    </location>
</feature>
<evidence type="ECO:0000313" key="4">
    <source>
        <dbReference type="Proteomes" id="UP000005408"/>
    </source>
</evidence>
<evidence type="ECO:0000256" key="1">
    <source>
        <dbReference type="SAM" id="MobiDB-lite"/>
    </source>
</evidence>